<dbReference type="PANTHER" id="PTHR43004">
    <property type="entry name" value="TRK SYSTEM POTASSIUM UPTAKE PROTEIN"/>
    <property type="match status" value="1"/>
</dbReference>
<dbReference type="Gene3D" id="3.40.30.120">
    <property type="match status" value="1"/>
</dbReference>
<evidence type="ECO:0000256" key="1">
    <source>
        <dbReference type="ARBA" id="ARBA00001974"/>
    </source>
</evidence>
<evidence type="ECO:0000313" key="6">
    <source>
        <dbReference type="Proteomes" id="UP000000844"/>
    </source>
</evidence>
<dbReference type="PRINTS" id="PR00420">
    <property type="entry name" value="RNGMNOXGNASE"/>
</dbReference>
<proteinExistence type="predicted"/>
<dbReference type="GO" id="GO:0016709">
    <property type="term" value="F:oxidoreductase activity, acting on paired donors, with incorporation or reduction of molecular oxygen, NAD(P)H as one donor, and incorporation of one atom of oxygen"/>
    <property type="evidence" value="ECO:0007669"/>
    <property type="project" value="UniProtKB-ARBA"/>
</dbReference>
<dbReference type="OrthoDB" id="4246007at2"/>
<evidence type="ECO:0000256" key="3">
    <source>
        <dbReference type="ARBA" id="ARBA00022827"/>
    </source>
</evidence>
<keyword evidence="5" id="KW-0503">Monooxygenase</keyword>
<sequence>MTNDETTTVLIVGGGYAGLTSSLFLSHLGVPSILVDKHPGFSIQGRARGITPRTMEIYRSIGMEAEMIEAGRPFADDKGGAYCETLAGEWGWLFPPEAATSFPDLTPSTFNLADQSAAEPVLSEAARKHGAVQHFNTELLTFTDDGDGVTAEVVDRADGQRRTIRADYLIAADGQRSPIRERLGIKRSGPGIVRHHLGCVFDADLSKYVKQRAILWFIRNEEIGGMFLTTTAEPGRWGMAVDYDPETETVDSFPDERCVAVIRGAVGDPELQVTVRDKQTWSQGVAVSDEYRRGRVFLVGDAAHVWSPAGGIGANTGVQDSYNLAWKLAAVSKGWAKPGLLDSYHPERHPLAEVLAELTEERQHNRINDPENDKADDLLWNFGQRYLSGAMIGADHDSVFGDSLDLRGQPGTRAPHLWVEQDGQLISTHDLFSRGFVLFTGAGGGAWTDAATHVCETEGIPLIGYRVGAEVELVDVDGAWPDRYRLGEDGAVLIRPDGYVAWRHEGPAGEPREALSGALRTILG</sequence>
<evidence type="ECO:0000256" key="2">
    <source>
        <dbReference type="ARBA" id="ARBA00022630"/>
    </source>
</evidence>
<dbReference type="InterPro" id="IPR002938">
    <property type="entry name" value="FAD-bd"/>
</dbReference>
<evidence type="ECO:0000259" key="4">
    <source>
        <dbReference type="Pfam" id="PF01494"/>
    </source>
</evidence>
<dbReference type="eggNOG" id="COG0654">
    <property type="taxonomic scope" value="Bacteria"/>
</dbReference>
<dbReference type="Gene3D" id="3.30.9.10">
    <property type="entry name" value="D-Amino Acid Oxidase, subunit A, domain 2"/>
    <property type="match status" value="1"/>
</dbReference>
<dbReference type="GO" id="GO:0071949">
    <property type="term" value="F:FAD binding"/>
    <property type="evidence" value="ECO:0007669"/>
    <property type="project" value="InterPro"/>
</dbReference>
<keyword evidence="5" id="KW-0560">Oxidoreductase</keyword>
<dbReference type="KEGG" id="sna:Snas_5592"/>
<keyword evidence="3" id="KW-0274">FAD</keyword>
<dbReference type="AlphaFoldDB" id="D3PWZ8"/>
<dbReference type="STRING" id="446470.Snas_5592"/>
<dbReference type="EMBL" id="CP001778">
    <property type="protein sequence ID" value="ADD45222.1"/>
    <property type="molecule type" value="Genomic_DNA"/>
</dbReference>
<organism evidence="5 6">
    <name type="scientific">Stackebrandtia nassauensis (strain DSM 44728 / CIP 108903 / NRRL B-16338 / NBRC 102104 / LLR-40K-21)</name>
    <dbReference type="NCBI Taxonomy" id="446470"/>
    <lineage>
        <taxon>Bacteria</taxon>
        <taxon>Bacillati</taxon>
        <taxon>Actinomycetota</taxon>
        <taxon>Actinomycetes</taxon>
        <taxon>Glycomycetales</taxon>
        <taxon>Glycomycetaceae</taxon>
        <taxon>Stackebrandtia</taxon>
    </lineage>
</organism>
<gene>
    <name evidence="5" type="ordered locus">Snas_5592</name>
</gene>
<name>D3PWZ8_STANL</name>
<dbReference type="InterPro" id="IPR050641">
    <property type="entry name" value="RIFMO-like"/>
</dbReference>
<dbReference type="PANTHER" id="PTHR43004:SF19">
    <property type="entry name" value="BINDING MONOOXYGENASE, PUTATIVE (JCVI)-RELATED"/>
    <property type="match status" value="1"/>
</dbReference>
<dbReference type="RefSeq" id="WP_013020793.1">
    <property type="nucleotide sequence ID" value="NC_013947.1"/>
</dbReference>
<dbReference type="Pfam" id="PF21274">
    <property type="entry name" value="Rng_hyd_C"/>
    <property type="match status" value="1"/>
</dbReference>
<dbReference type="SUPFAM" id="SSF51905">
    <property type="entry name" value="FAD/NAD(P)-binding domain"/>
    <property type="match status" value="1"/>
</dbReference>
<keyword evidence="2" id="KW-0285">Flavoprotein</keyword>
<comment type="cofactor">
    <cofactor evidence="1">
        <name>FAD</name>
        <dbReference type="ChEBI" id="CHEBI:57692"/>
    </cofactor>
</comment>
<dbReference type="InterPro" id="IPR036188">
    <property type="entry name" value="FAD/NAD-bd_sf"/>
</dbReference>
<protein>
    <submittedName>
        <fullName evidence="5">Monooxygenase FAD-binding protein</fullName>
    </submittedName>
</protein>
<reference evidence="5 6" key="1">
    <citation type="journal article" date="2009" name="Stand. Genomic Sci.">
        <title>Complete genome sequence of Stackebrandtia nassauensis type strain (LLR-40K-21).</title>
        <authorList>
            <person name="Munk C."/>
            <person name="Lapidus A."/>
            <person name="Copeland A."/>
            <person name="Jando M."/>
            <person name="Mayilraj S."/>
            <person name="Glavina Del Rio T."/>
            <person name="Nolan M."/>
            <person name="Chen F."/>
            <person name="Lucas S."/>
            <person name="Tice H."/>
            <person name="Cheng J.F."/>
            <person name="Han C."/>
            <person name="Detter J.C."/>
            <person name="Bruce D."/>
            <person name="Goodwin L."/>
            <person name="Chain P."/>
            <person name="Pitluck S."/>
            <person name="Goker M."/>
            <person name="Ovchinikova G."/>
            <person name="Pati A."/>
            <person name="Ivanova N."/>
            <person name="Mavromatis K."/>
            <person name="Chen A."/>
            <person name="Palaniappan K."/>
            <person name="Land M."/>
            <person name="Hauser L."/>
            <person name="Chang Y.J."/>
            <person name="Jeffries C.D."/>
            <person name="Bristow J."/>
            <person name="Eisen J.A."/>
            <person name="Markowitz V."/>
            <person name="Hugenholtz P."/>
            <person name="Kyrpides N.C."/>
            <person name="Klenk H.P."/>
        </authorList>
    </citation>
    <scope>NUCLEOTIDE SEQUENCE [LARGE SCALE GENOMIC DNA]</scope>
    <source>
        <strain evidence="6">DSM 44728 / CIP 108903 / NRRL B-16338 / NBRC 102104 / LLR-40K-21</strain>
    </source>
</reference>
<dbReference type="HOGENOM" id="CLU_009665_14_2_11"/>
<dbReference type="Pfam" id="PF01494">
    <property type="entry name" value="FAD_binding_3"/>
    <property type="match status" value="1"/>
</dbReference>
<accession>D3PWZ8</accession>
<keyword evidence="6" id="KW-1185">Reference proteome</keyword>
<feature type="domain" description="FAD-binding" evidence="4">
    <location>
        <begin position="7"/>
        <end position="356"/>
    </location>
</feature>
<evidence type="ECO:0000313" key="5">
    <source>
        <dbReference type="EMBL" id="ADD45222.1"/>
    </source>
</evidence>
<dbReference type="Proteomes" id="UP000000844">
    <property type="component" value="Chromosome"/>
</dbReference>
<dbReference type="Gene3D" id="3.50.50.60">
    <property type="entry name" value="FAD/NAD(P)-binding domain"/>
    <property type="match status" value="1"/>
</dbReference>